<keyword evidence="4" id="KW-1185">Reference proteome</keyword>
<evidence type="ECO:0000259" key="2">
    <source>
        <dbReference type="PROSITE" id="PS50234"/>
    </source>
</evidence>
<reference evidence="3" key="1">
    <citation type="submission" date="2022-03" db="EMBL/GenBank/DDBJ databases">
        <authorList>
            <person name="Martin C."/>
        </authorList>
    </citation>
    <scope>NUCLEOTIDE SEQUENCE</scope>
</reference>
<feature type="signal peptide" evidence="1">
    <location>
        <begin position="1"/>
        <end position="31"/>
    </location>
</feature>
<protein>
    <recommendedName>
        <fullName evidence="2">VWFA domain-containing protein</fullName>
    </recommendedName>
</protein>
<dbReference type="SUPFAM" id="SSF53300">
    <property type="entry name" value="vWA-like"/>
    <property type="match status" value="1"/>
</dbReference>
<proteinExistence type="predicted"/>
<dbReference type="PROSITE" id="PS50234">
    <property type="entry name" value="VWFA"/>
    <property type="match status" value="1"/>
</dbReference>
<dbReference type="Pfam" id="PF00092">
    <property type="entry name" value="VWA"/>
    <property type="match status" value="1"/>
</dbReference>
<comment type="caution">
    <text evidence="3">The sequence shown here is derived from an EMBL/GenBank/DDBJ whole genome shotgun (WGS) entry which is preliminary data.</text>
</comment>
<feature type="chain" id="PRO_5035849701" description="VWFA domain-containing protein" evidence="1">
    <location>
        <begin position="32"/>
        <end position="357"/>
    </location>
</feature>
<accession>A0A8S4NBU8</accession>
<dbReference type="AlphaFoldDB" id="A0A8S4NBU8"/>
<evidence type="ECO:0000256" key="1">
    <source>
        <dbReference type="SAM" id="SignalP"/>
    </source>
</evidence>
<feature type="domain" description="VWFA" evidence="2">
    <location>
        <begin position="157"/>
        <end position="349"/>
    </location>
</feature>
<feature type="non-terminal residue" evidence="3">
    <location>
        <position position="1"/>
    </location>
</feature>
<dbReference type="EMBL" id="CAIIXF020000003">
    <property type="protein sequence ID" value="CAH1778661.1"/>
    <property type="molecule type" value="Genomic_DNA"/>
</dbReference>
<dbReference type="Gene3D" id="3.40.50.410">
    <property type="entry name" value="von Willebrand factor, type A domain"/>
    <property type="match status" value="1"/>
</dbReference>
<dbReference type="InterPro" id="IPR036465">
    <property type="entry name" value="vWFA_dom_sf"/>
</dbReference>
<dbReference type="SMART" id="SM00327">
    <property type="entry name" value="VWA"/>
    <property type="match status" value="1"/>
</dbReference>
<name>A0A8S4NBU8_OWEFU</name>
<dbReference type="CDD" id="cd01450">
    <property type="entry name" value="vWFA_subfamily_ECM"/>
    <property type="match status" value="1"/>
</dbReference>
<sequence>KMNQTHFFILQKWILTICVFLSVQLNHKTAAMQSEKYGHVVRAFAFDHTPEEIKQRNANIRISKHSVCSTVNQRYLADPEDKCKYYECDSLGRYELKDCPSGMSVPIFLRKAAEEGKSSSKPVCKQISNACRKSLAELNEAVQGNFTIQKERRCGIDLLWVVDVSCSITADDRQRVKNFVLNTIDRFKIKGTNFVQVGGVTYDGVIHDIMYLSETVNKPGTMRRFTTRYVDEPKKCHTATNKALQTIHDFYLDPLNGNRPDFPDILIVMTDGKTYLGRKGDNKQAREETELYGRLIREEKGVSSFVVGLPNRQTGEFAGQKEWLQIAGTEERIFLISKFEELESRVDEIAQSACPDS</sequence>
<keyword evidence="1" id="KW-0732">Signal</keyword>
<organism evidence="3 4">
    <name type="scientific">Owenia fusiformis</name>
    <name type="common">Polychaete worm</name>
    <dbReference type="NCBI Taxonomy" id="6347"/>
    <lineage>
        <taxon>Eukaryota</taxon>
        <taxon>Metazoa</taxon>
        <taxon>Spiralia</taxon>
        <taxon>Lophotrochozoa</taxon>
        <taxon>Annelida</taxon>
        <taxon>Polychaeta</taxon>
        <taxon>Sedentaria</taxon>
        <taxon>Canalipalpata</taxon>
        <taxon>Sabellida</taxon>
        <taxon>Oweniida</taxon>
        <taxon>Oweniidae</taxon>
        <taxon>Owenia</taxon>
    </lineage>
</organism>
<gene>
    <name evidence="3" type="ORF">OFUS_LOCUS5551</name>
</gene>
<dbReference type="Proteomes" id="UP000749559">
    <property type="component" value="Unassembled WGS sequence"/>
</dbReference>
<dbReference type="InterPro" id="IPR050525">
    <property type="entry name" value="ECM_Assembly_Org"/>
</dbReference>
<dbReference type="InterPro" id="IPR002035">
    <property type="entry name" value="VWF_A"/>
</dbReference>
<evidence type="ECO:0000313" key="3">
    <source>
        <dbReference type="EMBL" id="CAH1778661.1"/>
    </source>
</evidence>
<dbReference type="PANTHER" id="PTHR24020">
    <property type="entry name" value="COLLAGEN ALPHA"/>
    <property type="match status" value="1"/>
</dbReference>
<evidence type="ECO:0000313" key="4">
    <source>
        <dbReference type="Proteomes" id="UP000749559"/>
    </source>
</evidence>